<feature type="domain" description="LYC1 C-terminal" evidence="1">
    <location>
        <begin position="182"/>
        <end position="369"/>
    </location>
</feature>
<name>A0A8H7MLF9_9PLEO</name>
<dbReference type="InterPro" id="IPR055100">
    <property type="entry name" value="GNAT_LYC1-like"/>
</dbReference>
<reference evidence="2" key="2">
    <citation type="submission" date="2020-09" db="EMBL/GenBank/DDBJ databases">
        <title>Reference genome assembly for Australian Ascochyta lentis isolate Al4.</title>
        <authorList>
            <person name="Lee R.C."/>
            <person name="Farfan-Caceres L.M."/>
            <person name="Debler J.W."/>
            <person name="Williams A.H."/>
            <person name="Henares B.M."/>
        </authorList>
    </citation>
    <scope>NUCLEOTIDE SEQUENCE</scope>
    <source>
        <strain evidence="2">Al4</strain>
    </source>
</reference>
<organism evidence="2 3">
    <name type="scientific">Ascochyta lentis</name>
    <dbReference type="NCBI Taxonomy" id="205686"/>
    <lineage>
        <taxon>Eukaryota</taxon>
        <taxon>Fungi</taxon>
        <taxon>Dikarya</taxon>
        <taxon>Ascomycota</taxon>
        <taxon>Pezizomycotina</taxon>
        <taxon>Dothideomycetes</taxon>
        <taxon>Pleosporomycetidae</taxon>
        <taxon>Pleosporales</taxon>
        <taxon>Pleosporineae</taxon>
        <taxon>Didymellaceae</taxon>
        <taxon>Ascochyta</taxon>
    </lineage>
</organism>
<dbReference type="InterPro" id="IPR016181">
    <property type="entry name" value="Acyl_CoA_acyltransferase"/>
</dbReference>
<dbReference type="Proteomes" id="UP000651452">
    <property type="component" value="Unassembled WGS sequence"/>
</dbReference>
<comment type="caution">
    <text evidence="2">The sequence shown here is derived from an EMBL/GenBank/DDBJ whole genome shotgun (WGS) entry which is preliminary data.</text>
</comment>
<evidence type="ECO:0000313" key="2">
    <source>
        <dbReference type="EMBL" id="KAF9698422.1"/>
    </source>
</evidence>
<dbReference type="PANTHER" id="PTHR34815">
    <property type="entry name" value="LYSINE ACETYLTRANSFERASE"/>
    <property type="match status" value="1"/>
</dbReference>
<sequence>MTAMRHSTTITIDGTVTRVLFGEATPEQQLPCQKLAASAWGSYLDEDEVNAREKHLGIQPLARNGGCRTWCLYCADERNRVLSTCKTMRRDLLTRNTQGVDDLNGYCITSVVTALPYRGHGLASHLLQNLAQWLDGPGEAAVSLLYSGIPQFYTSLGWTAFPNTEIILSNGPWLEDVQDAYANMEVRLLVDADLDELCAQDVELLRREVQCTEVTNKENRLIILPTADLVGYQHAFADYMGNLWHCEAPDKRGAAYNDEAWLYWCHDFRGRCLYIQSIHNTIQKKENATDIIAALLLSAFREAEEWNFIKIATWDTSLDVRNALDMLARVSVFKTTVEETRRAQRISVRWRNGEEKTTCTIMANEAYAWNSRN</sequence>
<proteinExistence type="predicted"/>
<dbReference type="SUPFAM" id="SSF55729">
    <property type="entry name" value="Acyl-CoA N-acyltransferases (Nat)"/>
    <property type="match status" value="1"/>
</dbReference>
<protein>
    <recommendedName>
        <fullName evidence="1">LYC1 C-terminal domain-containing protein</fullName>
    </recommendedName>
</protein>
<dbReference type="OrthoDB" id="2020070at2759"/>
<reference evidence="2" key="1">
    <citation type="submission" date="2018-12" db="EMBL/GenBank/DDBJ databases">
        <authorList>
            <person name="Syme R.A."/>
            <person name="Farfan-Caceres L."/>
            <person name="Lichtenzveig J."/>
        </authorList>
    </citation>
    <scope>NUCLEOTIDE SEQUENCE</scope>
    <source>
        <strain evidence="2">Al4</strain>
    </source>
</reference>
<evidence type="ECO:0000259" key="1">
    <source>
        <dbReference type="Pfam" id="PF22998"/>
    </source>
</evidence>
<dbReference type="AlphaFoldDB" id="A0A8H7MLF9"/>
<dbReference type="InterPro" id="IPR053013">
    <property type="entry name" value="LAT"/>
</dbReference>
<gene>
    <name evidence="2" type="ORF">EKO04_003426</name>
</gene>
<dbReference type="Gene3D" id="3.40.630.30">
    <property type="match status" value="1"/>
</dbReference>
<keyword evidence="3" id="KW-1185">Reference proteome</keyword>
<dbReference type="EMBL" id="RZGK01000006">
    <property type="protein sequence ID" value="KAF9698422.1"/>
    <property type="molecule type" value="Genomic_DNA"/>
</dbReference>
<evidence type="ECO:0000313" key="3">
    <source>
        <dbReference type="Proteomes" id="UP000651452"/>
    </source>
</evidence>
<dbReference type="PANTHER" id="PTHR34815:SF2">
    <property type="entry name" value="N-ACETYLTRANSFERASE DOMAIN-CONTAINING PROTEIN"/>
    <property type="match status" value="1"/>
</dbReference>
<accession>A0A8H7MLF9</accession>
<dbReference type="Pfam" id="PF22998">
    <property type="entry name" value="GNAT_LYC1-like"/>
    <property type="match status" value="1"/>
</dbReference>